<keyword evidence="5 6" id="KW-0539">Nucleus</keyword>
<dbReference type="GO" id="GO:0000462">
    <property type="term" value="P:maturation of SSU-rRNA from tricistronic rRNA transcript (SSU-rRNA, 5.8S rRNA, LSU-rRNA)"/>
    <property type="evidence" value="ECO:0007669"/>
    <property type="project" value="TreeGrafter"/>
</dbReference>
<evidence type="ECO:0000313" key="8">
    <source>
        <dbReference type="EMBL" id="CAD6993887.1"/>
    </source>
</evidence>
<keyword evidence="4 6" id="KW-0698">rRNA processing</keyword>
<evidence type="ECO:0000256" key="3">
    <source>
        <dbReference type="ARBA" id="ARBA00022517"/>
    </source>
</evidence>
<evidence type="ECO:0000313" key="9">
    <source>
        <dbReference type="Proteomes" id="UP000606786"/>
    </source>
</evidence>
<evidence type="ECO:0000256" key="2">
    <source>
        <dbReference type="ARBA" id="ARBA00009418"/>
    </source>
</evidence>
<feature type="compositionally biased region" description="Basic and acidic residues" evidence="7">
    <location>
        <begin position="236"/>
        <end position="246"/>
    </location>
</feature>
<dbReference type="Pfam" id="PF06102">
    <property type="entry name" value="RRP36"/>
    <property type="match status" value="1"/>
</dbReference>
<sequence length="246" mass="28918">MFEMASSSGSDSDDSVQTEEERDSIREDLSKMSFEEIMKLKEQLGAKVYKEAVLGVNDDSTSKSHSKKPATFKRLNKNRPRELSAKRQVPFISIEQKKSSKTEERVADPRFDGNCGDFNVNHFKENYKFLSKVRLKDITRLRKQLRETTDNNERKALQVEIQRLANKNVEEKKWHIKQNQLKREKLEVQQAIQKGLRPHYVTKKERRAKELVTQFEQLKKSGKLSKHLEKRRKKNVAKDRRQLGFA</sequence>
<reference evidence="8" key="1">
    <citation type="submission" date="2020-11" db="EMBL/GenBank/DDBJ databases">
        <authorList>
            <person name="Whitehead M."/>
        </authorList>
    </citation>
    <scope>NUCLEOTIDE SEQUENCE</scope>
    <source>
        <strain evidence="8">EGII</strain>
    </source>
</reference>
<accession>A0A811U7D0</accession>
<dbReference type="OrthoDB" id="448446at2759"/>
<dbReference type="InterPro" id="IPR009292">
    <property type="entry name" value="RRP36"/>
</dbReference>
<protein>
    <recommendedName>
        <fullName evidence="6">rRNA biogenesis protein RRP36</fullName>
    </recommendedName>
</protein>
<feature type="compositionally biased region" description="Acidic residues" evidence="7">
    <location>
        <begin position="11"/>
        <end position="22"/>
    </location>
</feature>
<feature type="compositionally biased region" description="Basic residues" evidence="7">
    <location>
        <begin position="222"/>
        <end position="235"/>
    </location>
</feature>
<dbReference type="EMBL" id="CAJHJT010000001">
    <property type="protein sequence ID" value="CAD6993887.1"/>
    <property type="molecule type" value="Genomic_DNA"/>
</dbReference>
<evidence type="ECO:0000256" key="1">
    <source>
        <dbReference type="ARBA" id="ARBA00004604"/>
    </source>
</evidence>
<evidence type="ECO:0000256" key="4">
    <source>
        <dbReference type="ARBA" id="ARBA00022552"/>
    </source>
</evidence>
<feature type="compositionally biased region" description="Low complexity" evidence="7">
    <location>
        <begin position="1"/>
        <end position="10"/>
    </location>
</feature>
<feature type="region of interest" description="Disordered" evidence="7">
    <location>
        <begin position="222"/>
        <end position="246"/>
    </location>
</feature>
<comment type="similarity">
    <text evidence="2 6">Belongs to the RRP36 family.</text>
</comment>
<evidence type="ECO:0000256" key="7">
    <source>
        <dbReference type="SAM" id="MobiDB-lite"/>
    </source>
</evidence>
<keyword evidence="3 6" id="KW-0690">Ribosome biogenesis</keyword>
<evidence type="ECO:0000256" key="5">
    <source>
        <dbReference type="ARBA" id="ARBA00023242"/>
    </source>
</evidence>
<dbReference type="GO" id="GO:0030686">
    <property type="term" value="C:90S preribosome"/>
    <property type="evidence" value="ECO:0007669"/>
    <property type="project" value="TreeGrafter"/>
</dbReference>
<gene>
    <name evidence="8" type="ORF">CCAP1982_LOCUS2681</name>
</gene>
<dbReference type="PANTHER" id="PTHR21738">
    <property type="entry name" value="RIBOSOMAL RNA PROCESSING PROTEIN 36 HOMOLOG"/>
    <property type="match status" value="1"/>
</dbReference>
<name>A0A811U7D0_CERCA</name>
<proteinExistence type="inferred from homology"/>
<organism evidence="8 9">
    <name type="scientific">Ceratitis capitata</name>
    <name type="common">Mediterranean fruit fly</name>
    <name type="synonym">Tephritis capitata</name>
    <dbReference type="NCBI Taxonomy" id="7213"/>
    <lineage>
        <taxon>Eukaryota</taxon>
        <taxon>Metazoa</taxon>
        <taxon>Ecdysozoa</taxon>
        <taxon>Arthropoda</taxon>
        <taxon>Hexapoda</taxon>
        <taxon>Insecta</taxon>
        <taxon>Pterygota</taxon>
        <taxon>Neoptera</taxon>
        <taxon>Endopterygota</taxon>
        <taxon>Diptera</taxon>
        <taxon>Brachycera</taxon>
        <taxon>Muscomorpha</taxon>
        <taxon>Tephritoidea</taxon>
        <taxon>Tephritidae</taxon>
        <taxon>Ceratitis</taxon>
        <taxon>Ceratitis</taxon>
    </lineage>
</organism>
<dbReference type="GO" id="GO:0005730">
    <property type="term" value="C:nucleolus"/>
    <property type="evidence" value="ECO:0007669"/>
    <property type="project" value="UniProtKB-SubCell"/>
</dbReference>
<keyword evidence="6" id="KW-0687">Ribonucleoprotein</keyword>
<dbReference type="PANTHER" id="PTHR21738:SF0">
    <property type="entry name" value="RIBOSOMAL RNA PROCESSING PROTEIN 36 HOMOLOG"/>
    <property type="match status" value="1"/>
</dbReference>
<comment type="function">
    <text evidence="6">Component of the 90S pre-ribosome involved in the maturation of rRNAs. Required for early cleavages of the pre-RNAs in the 40S ribosomal subunit maturation pathway.</text>
</comment>
<feature type="region of interest" description="Disordered" evidence="7">
    <location>
        <begin position="1"/>
        <end position="29"/>
    </location>
</feature>
<keyword evidence="9" id="KW-1185">Reference proteome</keyword>
<comment type="subcellular location">
    <subcellularLocation>
        <location evidence="1 6">Nucleus</location>
        <location evidence="1 6">Nucleolus</location>
    </subcellularLocation>
</comment>
<evidence type="ECO:0000256" key="6">
    <source>
        <dbReference type="RuleBase" id="RU368027"/>
    </source>
</evidence>
<dbReference type="AlphaFoldDB" id="A0A811U7D0"/>
<comment type="caution">
    <text evidence="8">The sequence shown here is derived from an EMBL/GenBank/DDBJ whole genome shotgun (WGS) entry which is preliminary data.</text>
</comment>
<dbReference type="Proteomes" id="UP000606786">
    <property type="component" value="Unassembled WGS sequence"/>
</dbReference>
<comment type="subunit">
    <text evidence="6">Associates with 90S and pre-40S pre-ribosomal particles.</text>
</comment>